<sequence>MAQQLALTDADLAPTERGSDGLQSFAPDLAFRTFSIVNVVFFGRPQSGEDWVLIDTGLPTSANAIRTVAEHRFGPDRPPAAIIMTHAHFDHAGSVERLAEEWDAPVYAHPLEMPYLQGHAAYPPADPLVGGGMMALLSPLFPRSPVNVGERLHMLPIDHSVPGMPGWRWLHTPGHAPGHISLFREADRTLIAGDAVVTTAQESVYAVMTQRAEMHGPPAYFTPNWIEAEEAVRQLAALEPETIITGHGLPVRGAGARARLHELAENFRAVAVPQGASYDLNPAVPGKSDNDAYR</sequence>
<dbReference type="InterPro" id="IPR036866">
    <property type="entry name" value="RibonucZ/Hydroxyglut_hydro"/>
</dbReference>
<evidence type="ECO:0000313" key="2">
    <source>
        <dbReference type="EMBL" id="OQP87168.1"/>
    </source>
</evidence>
<dbReference type="CDD" id="cd07721">
    <property type="entry name" value="yflN-like_MBL-fold"/>
    <property type="match status" value="1"/>
</dbReference>
<dbReference type="RefSeq" id="WP_081175008.1">
    <property type="nucleotide sequence ID" value="NZ_MSPX01000004.1"/>
</dbReference>
<dbReference type="Pfam" id="PF00753">
    <property type="entry name" value="Lactamase_B"/>
    <property type="match status" value="1"/>
</dbReference>
<reference evidence="2 3" key="1">
    <citation type="journal article" date="2017" name="Antonie Van Leeuwenhoek">
        <title>Rhizobium rhizosphaerae sp. nov., a novel species isolated from rice rhizosphere.</title>
        <authorList>
            <person name="Zhao J.J."/>
            <person name="Zhang J."/>
            <person name="Zhang R.J."/>
            <person name="Zhang C.W."/>
            <person name="Yin H.Q."/>
            <person name="Zhang X.X."/>
        </authorList>
    </citation>
    <scope>NUCLEOTIDE SEQUENCE [LARGE SCALE GENOMIC DNA]</scope>
    <source>
        <strain evidence="2 3">RD15</strain>
    </source>
</reference>
<dbReference type="SUPFAM" id="SSF56281">
    <property type="entry name" value="Metallo-hydrolase/oxidoreductase"/>
    <property type="match status" value="1"/>
</dbReference>
<dbReference type="SMART" id="SM00849">
    <property type="entry name" value="Lactamase_B"/>
    <property type="match status" value="1"/>
</dbReference>
<dbReference type="InterPro" id="IPR001279">
    <property type="entry name" value="Metallo-B-lactamas"/>
</dbReference>
<accession>A0ABX3PGN0</accession>
<organism evidence="2 3">
    <name type="scientific">Xaviernesmea rhizosphaerae</name>
    <dbReference type="NCBI Taxonomy" id="1672749"/>
    <lineage>
        <taxon>Bacteria</taxon>
        <taxon>Pseudomonadati</taxon>
        <taxon>Pseudomonadota</taxon>
        <taxon>Alphaproteobacteria</taxon>
        <taxon>Hyphomicrobiales</taxon>
        <taxon>Rhizobiaceae</taxon>
        <taxon>Rhizobium/Agrobacterium group</taxon>
        <taxon>Xaviernesmea</taxon>
    </lineage>
</organism>
<dbReference type="Proteomes" id="UP000192652">
    <property type="component" value="Unassembled WGS sequence"/>
</dbReference>
<keyword evidence="3" id="KW-1185">Reference proteome</keyword>
<dbReference type="PANTHER" id="PTHR42951">
    <property type="entry name" value="METALLO-BETA-LACTAMASE DOMAIN-CONTAINING"/>
    <property type="match status" value="1"/>
</dbReference>
<dbReference type="InterPro" id="IPR050855">
    <property type="entry name" value="NDM-1-like"/>
</dbReference>
<name>A0ABX3PGN0_9HYPH</name>
<evidence type="ECO:0000313" key="3">
    <source>
        <dbReference type="Proteomes" id="UP000192652"/>
    </source>
</evidence>
<evidence type="ECO:0000259" key="1">
    <source>
        <dbReference type="SMART" id="SM00849"/>
    </source>
</evidence>
<dbReference type="EMBL" id="MSPX01000004">
    <property type="protein sequence ID" value="OQP87168.1"/>
    <property type="molecule type" value="Genomic_DNA"/>
</dbReference>
<dbReference type="Gene3D" id="3.60.15.10">
    <property type="entry name" value="Ribonuclease Z/Hydroxyacylglutathione hydrolase-like"/>
    <property type="match status" value="1"/>
</dbReference>
<gene>
    <name evidence="2" type="ORF">BTR14_07010</name>
</gene>
<proteinExistence type="predicted"/>
<comment type="caution">
    <text evidence="2">The sequence shown here is derived from an EMBL/GenBank/DDBJ whole genome shotgun (WGS) entry which is preliminary data.</text>
</comment>
<dbReference type="PANTHER" id="PTHR42951:SF17">
    <property type="entry name" value="METALLO-BETA-LACTAMASE DOMAIN-CONTAINING PROTEIN"/>
    <property type="match status" value="1"/>
</dbReference>
<feature type="domain" description="Metallo-beta-lactamase" evidence="1">
    <location>
        <begin position="36"/>
        <end position="247"/>
    </location>
</feature>
<protein>
    <submittedName>
        <fullName evidence="2">MBL fold metallo-hydrolase</fullName>
    </submittedName>
</protein>